<protein>
    <recommendedName>
        <fullName evidence="4 13">Tetraacyldisaccharide 4'-kinase</fullName>
        <ecNumber evidence="3 13">2.7.1.130</ecNumber>
    </recommendedName>
    <alternativeName>
        <fullName evidence="12 13">Lipid A 4'-kinase</fullName>
    </alternativeName>
</protein>
<dbReference type="EMBL" id="MDGQ01000005">
    <property type="protein sequence ID" value="OEK05060.1"/>
    <property type="molecule type" value="Genomic_DNA"/>
</dbReference>
<reference evidence="14 15" key="1">
    <citation type="submission" date="2016-08" db="EMBL/GenBank/DDBJ databases">
        <title>Draft genome of Fabibacter sp. strain SK-8.</title>
        <authorList>
            <person name="Wong S.-K."/>
            <person name="Hamasaki K."/>
            <person name="Yoshizawa S."/>
        </authorList>
    </citation>
    <scope>NUCLEOTIDE SEQUENCE [LARGE SCALE GENOMIC DNA]</scope>
    <source>
        <strain evidence="14 15">SK-8</strain>
    </source>
</reference>
<comment type="function">
    <text evidence="1 13">Transfers the gamma-phosphate of ATP to the 4'-position of a tetraacyldisaccharide 1-phosphate intermediate (termed DS-1-P) to form tetraacyldisaccharide 1,4'-bis-phosphate (lipid IVA).</text>
</comment>
<evidence type="ECO:0000256" key="8">
    <source>
        <dbReference type="ARBA" id="ARBA00022741"/>
    </source>
</evidence>
<dbReference type="InterPro" id="IPR003758">
    <property type="entry name" value="LpxK"/>
</dbReference>
<dbReference type="GO" id="GO:0005886">
    <property type="term" value="C:plasma membrane"/>
    <property type="evidence" value="ECO:0007669"/>
    <property type="project" value="TreeGrafter"/>
</dbReference>
<dbReference type="EC" id="2.7.1.130" evidence="3 13"/>
<evidence type="ECO:0000313" key="15">
    <source>
        <dbReference type="Proteomes" id="UP000095552"/>
    </source>
</evidence>
<gene>
    <name evidence="13" type="primary">lpxK</name>
    <name evidence="14" type="ORF">BFP71_16715</name>
</gene>
<name>A0A1E5T106_9BACT</name>
<evidence type="ECO:0000256" key="1">
    <source>
        <dbReference type="ARBA" id="ARBA00002274"/>
    </source>
</evidence>
<evidence type="ECO:0000256" key="6">
    <source>
        <dbReference type="ARBA" id="ARBA00022556"/>
    </source>
</evidence>
<keyword evidence="15" id="KW-1185">Reference proteome</keyword>
<keyword evidence="6 13" id="KW-0441">Lipid A biosynthesis</keyword>
<evidence type="ECO:0000256" key="12">
    <source>
        <dbReference type="ARBA" id="ARBA00029757"/>
    </source>
</evidence>
<evidence type="ECO:0000256" key="3">
    <source>
        <dbReference type="ARBA" id="ARBA00012071"/>
    </source>
</evidence>
<keyword evidence="11 13" id="KW-0443">Lipid metabolism</keyword>
<evidence type="ECO:0000256" key="5">
    <source>
        <dbReference type="ARBA" id="ARBA00022516"/>
    </source>
</evidence>
<keyword evidence="5 13" id="KW-0444">Lipid biosynthesis</keyword>
<keyword evidence="9 13" id="KW-0418">Kinase</keyword>
<evidence type="ECO:0000256" key="13">
    <source>
        <dbReference type="HAMAP-Rule" id="MF_00409"/>
    </source>
</evidence>
<dbReference type="STRING" id="1563681.BFP71_16715"/>
<keyword evidence="8 13" id="KW-0547">Nucleotide-binding</keyword>
<dbReference type="PANTHER" id="PTHR42724">
    <property type="entry name" value="TETRAACYLDISACCHARIDE 4'-KINASE"/>
    <property type="match status" value="1"/>
</dbReference>
<comment type="pathway">
    <text evidence="2 13">Glycolipid biosynthesis; lipid IV(A) biosynthesis; lipid IV(A) from (3R)-3-hydroxytetradecanoyl-[acyl-carrier-protein] and UDP-N-acetyl-alpha-D-glucosamine: step 6/6.</text>
</comment>
<dbReference type="Pfam" id="PF02606">
    <property type="entry name" value="LpxK"/>
    <property type="match status" value="1"/>
</dbReference>
<dbReference type="RefSeq" id="WP_069836564.1">
    <property type="nucleotide sequence ID" value="NZ_MDGQ01000005.1"/>
</dbReference>
<dbReference type="HAMAP" id="MF_00409">
    <property type="entry name" value="LpxK"/>
    <property type="match status" value="1"/>
</dbReference>
<comment type="similarity">
    <text evidence="13">Belongs to the LpxK family.</text>
</comment>
<evidence type="ECO:0000256" key="7">
    <source>
        <dbReference type="ARBA" id="ARBA00022679"/>
    </source>
</evidence>
<dbReference type="GO" id="GO:0005524">
    <property type="term" value="F:ATP binding"/>
    <property type="evidence" value="ECO:0007669"/>
    <property type="project" value="UniProtKB-UniRule"/>
</dbReference>
<dbReference type="PANTHER" id="PTHR42724:SF1">
    <property type="entry name" value="TETRAACYLDISACCHARIDE 4'-KINASE, MITOCHONDRIAL-RELATED"/>
    <property type="match status" value="1"/>
</dbReference>
<evidence type="ECO:0000256" key="10">
    <source>
        <dbReference type="ARBA" id="ARBA00022840"/>
    </source>
</evidence>
<dbReference type="GO" id="GO:0009244">
    <property type="term" value="P:lipopolysaccharide core region biosynthetic process"/>
    <property type="evidence" value="ECO:0007669"/>
    <property type="project" value="TreeGrafter"/>
</dbReference>
<feature type="binding site" evidence="13">
    <location>
        <begin position="47"/>
        <end position="54"/>
    </location>
    <ligand>
        <name>ATP</name>
        <dbReference type="ChEBI" id="CHEBI:30616"/>
    </ligand>
</feature>
<evidence type="ECO:0000256" key="9">
    <source>
        <dbReference type="ARBA" id="ARBA00022777"/>
    </source>
</evidence>
<keyword evidence="7 13" id="KW-0808">Transferase</keyword>
<proteinExistence type="inferred from homology"/>
<sequence length="344" mass="39958">MKFIRMIFFPFSVLYAWIMNYRNRQFDNGQRSQTKFDRTVISVGNLSTGGTGKTPTIEFLIRLLKDEFRLATISRGYGRKTSGFRQANSEDTAETIGDEPYQFFKKFENDITVSVCEERVLAIPSLLLDDDSLEVFLLDDAYQHRQVARDFNIMLSDFNHPFYEDFVLPAGNLRESRKGAQRADAIIITKCPKDLSESVKQSIIDRVRVYNAAAPLYFSHINYLPITSVIGDRKPNYAIALLTGIAKPKLILDFLSEDFNVKSHLEYADHYRFRERDIVNIGKKLNDLNLRTLVTTEKDMVRLLPFKDHSIFKNIDLFYLPIAFEIDRPKEFKEQLFQVVEKVN</sequence>
<dbReference type="GO" id="GO:0009029">
    <property type="term" value="F:lipid-A 4'-kinase activity"/>
    <property type="evidence" value="ECO:0007669"/>
    <property type="project" value="UniProtKB-UniRule"/>
</dbReference>
<accession>A0A1E5T106</accession>
<dbReference type="Proteomes" id="UP000095552">
    <property type="component" value="Unassembled WGS sequence"/>
</dbReference>
<dbReference type="OrthoDB" id="9766423at2"/>
<evidence type="ECO:0000256" key="2">
    <source>
        <dbReference type="ARBA" id="ARBA00004870"/>
    </source>
</evidence>
<dbReference type="UniPathway" id="UPA00359">
    <property type="reaction ID" value="UER00482"/>
</dbReference>
<organism evidence="14 15">
    <name type="scientific">Roseivirga misakiensis</name>
    <dbReference type="NCBI Taxonomy" id="1563681"/>
    <lineage>
        <taxon>Bacteria</taxon>
        <taxon>Pseudomonadati</taxon>
        <taxon>Bacteroidota</taxon>
        <taxon>Cytophagia</taxon>
        <taxon>Cytophagales</taxon>
        <taxon>Roseivirgaceae</taxon>
        <taxon>Roseivirga</taxon>
    </lineage>
</organism>
<dbReference type="GO" id="GO:0009245">
    <property type="term" value="P:lipid A biosynthetic process"/>
    <property type="evidence" value="ECO:0007669"/>
    <property type="project" value="UniProtKB-UniRule"/>
</dbReference>
<comment type="caution">
    <text evidence="14">The sequence shown here is derived from an EMBL/GenBank/DDBJ whole genome shotgun (WGS) entry which is preliminary data.</text>
</comment>
<comment type="catalytic activity">
    <reaction evidence="13">
        <text>a lipid A disaccharide + ATP = a lipid IVA + ADP + H(+)</text>
        <dbReference type="Rhea" id="RHEA:67840"/>
        <dbReference type="ChEBI" id="CHEBI:15378"/>
        <dbReference type="ChEBI" id="CHEBI:30616"/>
        <dbReference type="ChEBI" id="CHEBI:176343"/>
        <dbReference type="ChEBI" id="CHEBI:176425"/>
        <dbReference type="ChEBI" id="CHEBI:456216"/>
        <dbReference type="EC" id="2.7.1.130"/>
    </reaction>
</comment>
<evidence type="ECO:0000256" key="11">
    <source>
        <dbReference type="ARBA" id="ARBA00023098"/>
    </source>
</evidence>
<dbReference type="NCBIfam" id="TIGR00682">
    <property type="entry name" value="lpxK"/>
    <property type="match status" value="1"/>
</dbReference>
<keyword evidence="10 13" id="KW-0067">ATP-binding</keyword>
<evidence type="ECO:0000256" key="4">
    <source>
        <dbReference type="ARBA" id="ARBA00016436"/>
    </source>
</evidence>
<evidence type="ECO:0000313" key="14">
    <source>
        <dbReference type="EMBL" id="OEK05060.1"/>
    </source>
</evidence>
<dbReference type="AlphaFoldDB" id="A0A1E5T106"/>